<accession>A0ABS5YRL2</accession>
<reference evidence="3 4" key="1">
    <citation type="submission" date="2021-06" db="EMBL/GenBank/DDBJ databases">
        <title>Actinoplanes lichenicola sp. nov., and Actinoplanes ovalisporus sp. nov., isolated from lichen in Thailand.</title>
        <authorList>
            <person name="Saeng-In P."/>
            <person name="Kanchanasin P."/>
            <person name="Yuki M."/>
            <person name="Kudo T."/>
            <person name="Ohkuma M."/>
            <person name="Phongsopitanun W."/>
            <person name="Tanasupawat S."/>
        </authorList>
    </citation>
    <scope>NUCLEOTIDE SEQUENCE [LARGE SCALE GENOMIC DNA]</scope>
    <source>
        <strain evidence="3 4">NBRC 110975</strain>
    </source>
</reference>
<feature type="transmembrane region" description="Helical" evidence="2">
    <location>
        <begin position="113"/>
        <end position="135"/>
    </location>
</feature>
<feature type="transmembrane region" description="Helical" evidence="2">
    <location>
        <begin position="54"/>
        <end position="72"/>
    </location>
</feature>
<evidence type="ECO:0000313" key="3">
    <source>
        <dbReference type="EMBL" id="MBU2665736.1"/>
    </source>
</evidence>
<dbReference type="EMBL" id="JAHKKG010000006">
    <property type="protein sequence ID" value="MBU2665736.1"/>
    <property type="molecule type" value="Genomic_DNA"/>
</dbReference>
<gene>
    <name evidence="3" type="ORF">KOI35_19690</name>
</gene>
<proteinExistence type="predicted"/>
<feature type="region of interest" description="Disordered" evidence="1">
    <location>
        <begin position="157"/>
        <end position="182"/>
    </location>
</feature>
<evidence type="ECO:0000256" key="1">
    <source>
        <dbReference type="SAM" id="MobiDB-lite"/>
    </source>
</evidence>
<evidence type="ECO:0000256" key="2">
    <source>
        <dbReference type="SAM" id="Phobius"/>
    </source>
</evidence>
<comment type="caution">
    <text evidence="3">The sequence shown here is derived from an EMBL/GenBank/DDBJ whole genome shotgun (WGS) entry which is preliminary data.</text>
</comment>
<keyword evidence="2" id="KW-0812">Transmembrane</keyword>
<dbReference type="InterPro" id="IPR019051">
    <property type="entry name" value="Trp_biosyn_TM_oprn/chp"/>
</dbReference>
<protein>
    <submittedName>
        <fullName evidence="3">Trp biosynthesis-associated membrane protein</fullName>
    </submittedName>
</protein>
<feature type="compositionally biased region" description="Basic and acidic residues" evidence="1">
    <location>
        <begin position="173"/>
        <end position="182"/>
    </location>
</feature>
<name>A0ABS5YRL2_9ACTN</name>
<keyword evidence="2" id="KW-1133">Transmembrane helix</keyword>
<keyword evidence="2" id="KW-0472">Membrane</keyword>
<dbReference type="Pfam" id="PF09534">
    <property type="entry name" value="Trp_oprn_chp"/>
    <property type="match status" value="1"/>
</dbReference>
<evidence type="ECO:0000313" key="4">
    <source>
        <dbReference type="Proteomes" id="UP001519654"/>
    </source>
</evidence>
<organism evidence="3 4">
    <name type="scientific">Paractinoplanes bogorensis</name>
    <dbReference type="NCBI Taxonomy" id="1610840"/>
    <lineage>
        <taxon>Bacteria</taxon>
        <taxon>Bacillati</taxon>
        <taxon>Actinomycetota</taxon>
        <taxon>Actinomycetes</taxon>
        <taxon>Micromonosporales</taxon>
        <taxon>Micromonosporaceae</taxon>
        <taxon>Paractinoplanes</taxon>
    </lineage>
</organism>
<feature type="transmembrane region" description="Helical" evidence="2">
    <location>
        <begin position="79"/>
        <end position="101"/>
    </location>
</feature>
<sequence length="182" mass="18333">MTSRRPYLMSLLACLAGAGLAIYGATRTWSVLVVERPGLSDLRTARTGAEVAPWAIGLALVGLAGAGALLATSGRLRRGLGVLLALAGAGIAVSAIIGRAGLETGDAGAGGTLWPIVCAAGGVAVAWGGLTAARLGHLWPAMSARYERKPAAVAPAAPIDTNKPVESRTAWDSLDRGDDPTV</sequence>
<dbReference type="Proteomes" id="UP001519654">
    <property type="component" value="Unassembled WGS sequence"/>
</dbReference>
<keyword evidence="4" id="KW-1185">Reference proteome</keyword>